<feature type="transmembrane region" description="Helical" evidence="9">
    <location>
        <begin position="46"/>
        <end position="66"/>
    </location>
</feature>
<dbReference type="PANTHER" id="PTHR31488:SF2">
    <property type="entry name" value="C-MANNOSYLTRANSFERASE DPY19L4-RELATED"/>
    <property type="match status" value="1"/>
</dbReference>
<evidence type="ECO:0000256" key="9">
    <source>
        <dbReference type="SAM" id="Phobius"/>
    </source>
</evidence>
<comment type="similarity">
    <text evidence="2">Belongs to the dpy-19 family.</text>
</comment>
<reference evidence="10" key="2">
    <citation type="submission" date="2025-09" db="UniProtKB">
        <authorList>
            <consortium name="Ensembl"/>
        </authorList>
    </citation>
    <scope>IDENTIFICATION</scope>
</reference>
<name>A0A8D0HFX4_SPHPU</name>
<dbReference type="AlphaFoldDB" id="A0A8D0HFX4"/>
<accession>A0A8D0HFX4</accession>
<organism evidence="10 11">
    <name type="scientific">Sphenodon punctatus</name>
    <name type="common">Tuatara</name>
    <name type="synonym">Hatteria punctata</name>
    <dbReference type="NCBI Taxonomy" id="8508"/>
    <lineage>
        <taxon>Eukaryota</taxon>
        <taxon>Metazoa</taxon>
        <taxon>Chordata</taxon>
        <taxon>Craniata</taxon>
        <taxon>Vertebrata</taxon>
        <taxon>Euteleostomi</taxon>
        <taxon>Lepidosauria</taxon>
        <taxon>Sphenodontia</taxon>
        <taxon>Sphenodontidae</taxon>
        <taxon>Sphenodon</taxon>
    </lineage>
</organism>
<keyword evidence="5 9" id="KW-0812">Transmembrane</keyword>
<evidence type="ECO:0000256" key="8">
    <source>
        <dbReference type="SAM" id="MobiDB-lite"/>
    </source>
</evidence>
<evidence type="ECO:0000313" key="10">
    <source>
        <dbReference type="Ensembl" id="ENSSPUP00000021348.1"/>
    </source>
</evidence>
<feature type="compositionally biased region" description="Basic and acidic residues" evidence="8">
    <location>
        <begin position="24"/>
        <end position="33"/>
    </location>
</feature>
<evidence type="ECO:0000256" key="3">
    <source>
        <dbReference type="ARBA" id="ARBA00022676"/>
    </source>
</evidence>
<evidence type="ECO:0000256" key="1">
    <source>
        <dbReference type="ARBA" id="ARBA00004141"/>
    </source>
</evidence>
<dbReference type="Ensembl" id="ENSSPUT00000022761.1">
    <property type="protein sequence ID" value="ENSSPUP00000021348.1"/>
    <property type="gene ID" value="ENSSPUG00000016407.1"/>
</dbReference>
<evidence type="ECO:0000256" key="6">
    <source>
        <dbReference type="ARBA" id="ARBA00022989"/>
    </source>
</evidence>
<sequence length="170" mass="19894">MEEGSTDLRQRKKQNCTETEENTPEEREKENQRPGRSPKYVLFQRFAKLFFGCLAAVTSGMMYAMYLSTYHERKFWFSGRPELEREITFQGDSAIYYSFYKELLKAPSFERGVYELMHDNKTVSLKTLNAVQQMTLYPELIASVLYQASGSEVRISCLPCVSYYGIMCWK</sequence>
<comment type="subcellular location">
    <subcellularLocation>
        <location evidence="1">Membrane</location>
        <topology evidence="1">Multi-pass membrane protein</topology>
    </subcellularLocation>
</comment>
<protein>
    <submittedName>
        <fullName evidence="10">Uncharacterized protein</fullName>
    </submittedName>
</protein>
<keyword evidence="6 9" id="KW-1133">Transmembrane helix</keyword>
<reference evidence="10" key="1">
    <citation type="submission" date="2025-08" db="UniProtKB">
        <authorList>
            <consortium name="Ensembl"/>
        </authorList>
    </citation>
    <scope>IDENTIFICATION</scope>
</reference>
<feature type="region of interest" description="Disordered" evidence="8">
    <location>
        <begin position="1"/>
        <end position="34"/>
    </location>
</feature>
<keyword evidence="3" id="KW-0328">Glycosyltransferase</keyword>
<dbReference type="Pfam" id="PF10034">
    <property type="entry name" value="Dpy19"/>
    <property type="match status" value="1"/>
</dbReference>
<evidence type="ECO:0000256" key="5">
    <source>
        <dbReference type="ARBA" id="ARBA00022692"/>
    </source>
</evidence>
<dbReference type="GO" id="GO:0000030">
    <property type="term" value="F:mannosyltransferase activity"/>
    <property type="evidence" value="ECO:0007669"/>
    <property type="project" value="TreeGrafter"/>
</dbReference>
<dbReference type="OMA" id="GVYELMH"/>
<evidence type="ECO:0000313" key="11">
    <source>
        <dbReference type="Proteomes" id="UP000694392"/>
    </source>
</evidence>
<evidence type="ECO:0000256" key="2">
    <source>
        <dbReference type="ARBA" id="ARBA00008744"/>
    </source>
</evidence>
<keyword evidence="4" id="KW-0808">Transferase</keyword>
<keyword evidence="11" id="KW-1185">Reference proteome</keyword>
<evidence type="ECO:0000256" key="4">
    <source>
        <dbReference type="ARBA" id="ARBA00022679"/>
    </source>
</evidence>
<proteinExistence type="inferred from homology"/>
<evidence type="ECO:0000256" key="7">
    <source>
        <dbReference type="ARBA" id="ARBA00023136"/>
    </source>
</evidence>
<dbReference type="PANTHER" id="PTHR31488">
    <property type="entry name" value="DPY-19-LIKE 1, LIKE (H. SAPIENS)"/>
    <property type="match status" value="1"/>
</dbReference>
<dbReference type="GO" id="GO:0005637">
    <property type="term" value="C:nuclear inner membrane"/>
    <property type="evidence" value="ECO:0007669"/>
    <property type="project" value="TreeGrafter"/>
</dbReference>
<dbReference type="InterPro" id="IPR018732">
    <property type="entry name" value="Dpy-19/Dpy-19-like"/>
</dbReference>
<keyword evidence="7 9" id="KW-0472">Membrane</keyword>
<dbReference type="GeneTree" id="ENSGT00530000063023"/>
<dbReference type="Proteomes" id="UP000694392">
    <property type="component" value="Unplaced"/>
</dbReference>